<dbReference type="GeneID" id="36287349"/>
<dbReference type="EMBL" id="KV441394">
    <property type="protein sequence ID" value="OAF59365.1"/>
    <property type="molecule type" value="Genomic_DNA"/>
</dbReference>
<dbReference type="GO" id="GO:0010468">
    <property type="term" value="P:regulation of gene expression"/>
    <property type="evidence" value="ECO:0007669"/>
    <property type="project" value="UniProtKB-ARBA"/>
</dbReference>
<keyword evidence="2" id="KW-0678">Repressor</keyword>
<dbReference type="Proteomes" id="UP000077154">
    <property type="component" value="Unassembled WGS sequence"/>
</dbReference>
<evidence type="ECO:0000256" key="2">
    <source>
        <dbReference type="ARBA" id="ARBA00022491"/>
    </source>
</evidence>
<keyword evidence="5" id="KW-0539">Nucleus</keyword>
<dbReference type="SMART" id="SM01401">
    <property type="entry name" value="Sds3"/>
    <property type="match status" value="1"/>
</dbReference>
<dbReference type="AlphaFoldDB" id="A0A177AB55"/>
<feature type="compositionally biased region" description="Basic and acidic residues" evidence="6">
    <location>
        <begin position="333"/>
        <end position="344"/>
    </location>
</feature>
<dbReference type="GO" id="GO:0005654">
    <property type="term" value="C:nucleoplasm"/>
    <property type="evidence" value="ECO:0007669"/>
    <property type="project" value="UniProtKB-ARBA"/>
</dbReference>
<evidence type="ECO:0000256" key="1">
    <source>
        <dbReference type="ARBA" id="ARBA00004123"/>
    </source>
</evidence>
<dbReference type="eggNOG" id="ENOG502S0G7">
    <property type="taxonomic scope" value="Eukaryota"/>
</dbReference>
<evidence type="ECO:0000256" key="3">
    <source>
        <dbReference type="ARBA" id="ARBA00023015"/>
    </source>
</evidence>
<feature type="region of interest" description="Disordered" evidence="6">
    <location>
        <begin position="1"/>
        <end position="28"/>
    </location>
</feature>
<dbReference type="PANTHER" id="PTHR21964">
    <property type="entry name" value="BREAST CANCER METASTASIS-SUPPRESSOR 1"/>
    <property type="match status" value="1"/>
</dbReference>
<feature type="compositionally biased region" description="Polar residues" evidence="6">
    <location>
        <begin position="524"/>
        <end position="533"/>
    </location>
</feature>
<comment type="subcellular location">
    <subcellularLocation>
        <location evidence="1">Nucleus</location>
    </subcellularLocation>
</comment>
<feature type="region of interest" description="Disordered" evidence="6">
    <location>
        <begin position="322"/>
        <end position="372"/>
    </location>
</feature>
<gene>
    <name evidence="7" type="ORF">VC83_04276</name>
</gene>
<dbReference type="RefSeq" id="XP_024324648.1">
    <property type="nucleotide sequence ID" value="XM_024467911.1"/>
</dbReference>
<feature type="region of interest" description="Disordered" evidence="6">
    <location>
        <begin position="213"/>
        <end position="282"/>
    </location>
</feature>
<dbReference type="InterPro" id="IPR013907">
    <property type="entry name" value="Sds3"/>
</dbReference>
<dbReference type="VEuPathDB" id="FungiDB:GMDG_02248"/>
<accession>A0A177AB55</accession>
<protein>
    <submittedName>
        <fullName evidence="7">Uncharacterized protein</fullName>
    </submittedName>
</protein>
<evidence type="ECO:0000256" key="6">
    <source>
        <dbReference type="SAM" id="MobiDB-lite"/>
    </source>
</evidence>
<evidence type="ECO:0000256" key="5">
    <source>
        <dbReference type="ARBA" id="ARBA00023242"/>
    </source>
</evidence>
<dbReference type="OrthoDB" id="70376at2759"/>
<feature type="region of interest" description="Disordered" evidence="6">
    <location>
        <begin position="512"/>
        <end position="554"/>
    </location>
</feature>
<name>A0A177AB55_9PEZI</name>
<reference evidence="7" key="1">
    <citation type="submission" date="2016-03" db="EMBL/GenBank/DDBJ databases">
        <title>Updated assembly of Pseudogymnoascus destructans, the fungus causing white-nose syndrome of bats.</title>
        <authorList>
            <person name="Palmer J.M."/>
            <person name="Drees K.P."/>
            <person name="Foster J.T."/>
            <person name="Lindner D.L."/>
        </authorList>
    </citation>
    <scope>NUCLEOTIDE SEQUENCE [LARGE SCALE GENOMIC DNA]</scope>
    <source>
        <strain evidence="7">20631-21</strain>
    </source>
</reference>
<proteinExistence type="predicted"/>
<evidence type="ECO:0000313" key="7">
    <source>
        <dbReference type="EMBL" id="OAF59365.1"/>
    </source>
</evidence>
<keyword evidence="4" id="KW-0804">Transcription</keyword>
<organism evidence="7">
    <name type="scientific">Pseudogymnoascus destructans</name>
    <dbReference type="NCBI Taxonomy" id="655981"/>
    <lineage>
        <taxon>Eukaryota</taxon>
        <taxon>Fungi</taxon>
        <taxon>Dikarya</taxon>
        <taxon>Ascomycota</taxon>
        <taxon>Pezizomycotina</taxon>
        <taxon>Leotiomycetes</taxon>
        <taxon>Thelebolales</taxon>
        <taxon>Thelebolaceae</taxon>
        <taxon>Pseudogymnoascus</taxon>
    </lineage>
</organism>
<dbReference type="Pfam" id="PF08598">
    <property type="entry name" value="Sds3"/>
    <property type="match status" value="1"/>
</dbReference>
<keyword evidence="3" id="KW-0805">Transcription regulation</keyword>
<sequence length="554" mass="61149">MATSQSPILSLAIDRDDNAPPAQPLSKRDKRRTALIDRLNDITMQFSANKDQYYREQLGVVQQDIALILHAIPYVEDPTKESTVELLAVIQKLTRGDPRALQSVKEGDLQGVGGRIYHEFRDEIQDAMERRDAALSAYAFEHKSNFSELNTSSAFLTKLAGREHSALASTIRDRLINSITERKRKLNRDMTSNEGIDNSNAYHYHPAQYSVLNPTSPGGILGKRSSRHRRDLDDLPAMLDPTKRKRRAVDDGRASPVPSRRAPIDLHQIGSNTPLNRFTEKAQDPEYPLYSVDKLFTEKELSLLERQAAEAAHKYMVRHKFNEAATRSQSDSDGSRNGDADQRNNDSTPDSPLIAPAMDRTTRSTRGIGGATSGFIGSTGIEVIADLTLPSTFTGQLNQMPRLPPPLYPSMTKFFGSTKGDNMRPNLTEGVAGDELNQDMNRIEWGKRVNSQLKPGASLDQDVETDKGTIPGDRRFLAAAIAEPGVYPVWLSGKKREERIESEFGVGKRAAARLGLDAEEMGSTAMSKQSSRGGSEAGGVEMSGEGSRRKAKNN</sequence>
<evidence type="ECO:0000256" key="4">
    <source>
        <dbReference type="ARBA" id="ARBA00023163"/>
    </source>
</evidence>